<sequence length="270" mass="31248">MIRTLLILLIFPLYLYSQDKAIINDPDGYTNVRNEPAGKVIDKIYEYEIFTIQSKEGSWWSVKLFNGTSGYVHNSRVEIVDINNCSWCWEPSLHIPTPKGAILATGYRPERISKNKYEISETRVGLKNNDQKLLEVRAADHAYIEIRENEIVIELLAWLPKDNSWKMGFLPLKKFIISRNEPLDLRESMVLSSAYQSSEVLQKFLSEYVESPPSNAGEFEGAMYKLFMAALAGYPEAKEMLKNHNFVLDGYVQIDYSKLLKYLSYYEENQ</sequence>
<accession>A0AA51NAD6</accession>
<proteinExistence type="predicted"/>
<evidence type="ECO:0000259" key="1">
    <source>
        <dbReference type="Pfam" id="PF08239"/>
    </source>
</evidence>
<name>A0AA51NAD6_9BACT</name>
<dbReference type="KEGG" id="msaa:QYS49_39000"/>
<gene>
    <name evidence="2" type="ORF">QYS49_39000</name>
</gene>
<dbReference type="EMBL" id="CP129971">
    <property type="protein sequence ID" value="WMN11607.1"/>
    <property type="molecule type" value="Genomic_DNA"/>
</dbReference>
<dbReference type="InterPro" id="IPR003646">
    <property type="entry name" value="SH3-like_bac-type"/>
</dbReference>
<dbReference type="Gene3D" id="2.30.30.40">
    <property type="entry name" value="SH3 Domains"/>
    <property type="match status" value="1"/>
</dbReference>
<protein>
    <submittedName>
        <fullName evidence="2">SH3 domain-containing protein</fullName>
    </submittedName>
</protein>
<dbReference type="AlphaFoldDB" id="A0AA51NAD6"/>
<dbReference type="RefSeq" id="WP_308349055.1">
    <property type="nucleotide sequence ID" value="NZ_CP129971.1"/>
</dbReference>
<feature type="domain" description="SH3b" evidence="1">
    <location>
        <begin position="30"/>
        <end position="77"/>
    </location>
</feature>
<reference evidence="2 3" key="1">
    <citation type="submission" date="2023-08" db="EMBL/GenBank/DDBJ databases">
        <title>Comparative genomics and taxonomic characterization of three novel marine species of genus Marivirga.</title>
        <authorList>
            <person name="Muhammad N."/>
            <person name="Kim S.-G."/>
        </authorList>
    </citation>
    <scope>NUCLEOTIDE SEQUENCE [LARGE SCALE GENOMIC DNA]</scope>
    <source>
        <strain evidence="2 3">BDSF4-3</strain>
    </source>
</reference>
<dbReference type="Pfam" id="PF08239">
    <property type="entry name" value="SH3_3"/>
    <property type="match status" value="1"/>
</dbReference>
<evidence type="ECO:0000313" key="2">
    <source>
        <dbReference type="EMBL" id="WMN11607.1"/>
    </source>
</evidence>
<organism evidence="2 3">
    <name type="scientific">Marivirga salinarum</name>
    <dbReference type="NCBI Taxonomy" id="3059078"/>
    <lineage>
        <taxon>Bacteria</taxon>
        <taxon>Pseudomonadati</taxon>
        <taxon>Bacteroidota</taxon>
        <taxon>Cytophagia</taxon>
        <taxon>Cytophagales</taxon>
        <taxon>Marivirgaceae</taxon>
        <taxon>Marivirga</taxon>
    </lineage>
</organism>
<evidence type="ECO:0000313" key="3">
    <source>
        <dbReference type="Proteomes" id="UP001230496"/>
    </source>
</evidence>
<dbReference type="Proteomes" id="UP001230496">
    <property type="component" value="Chromosome"/>
</dbReference>
<keyword evidence="3" id="KW-1185">Reference proteome</keyword>